<organism evidence="6">
    <name type="scientific">bioreactor metagenome</name>
    <dbReference type="NCBI Taxonomy" id="1076179"/>
    <lineage>
        <taxon>unclassified sequences</taxon>
        <taxon>metagenomes</taxon>
        <taxon>ecological metagenomes</taxon>
    </lineage>
</organism>
<dbReference type="PANTHER" id="PTHR45663:SF11">
    <property type="entry name" value="GEO12009P1"/>
    <property type="match status" value="1"/>
</dbReference>
<dbReference type="GO" id="GO:0005829">
    <property type="term" value="C:cytosol"/>
    <property type="evidence" value="ECO:0007669"/>
    <property type="project" value="TreeGrafter"/>
</dbReference>
<keyword evidence="2" id="KW-0249">Electron transport</keyword>
<dbReference type="GO" id="GO:0045454">
    <property type="term" value="P:cell redox homeostasis"/>
    <property type="evidence" value="ECO:0007669"/>
    <property type="project" value="TreeGrafter"/>
</dbReference>
<dbReference type="EMBL" id="VSSQ01006956">
    <property type="protein sequence ID" value="MPM34379.1"/>
    <property type="molecule type" value="Genomic_DNA"/>
</dbReference>
<dbReference type="SUPFAM" id="SSF52833">
    <property type="entry name" value="Thioredoxin-like"/>
    <property type="match status" value="1"/>
</dbReference>
<evidence type="ECO:0000313" key="6">
    <source>
        <dbReference type="EMBL" id="MPM34379.1"/>
    </source>
</evidence>
<dbReference type="InterPro" id="IPR036249">
    <property type="entry name" value="Thioredoxin-like_sf"/>
</dbReference>
<dbReference type="InterPro" id="IPR013766">
    <property type="entry name" value="Thioredoxin_domain"/>
</dbReference>
<feature type="domain" description="Thioredoxin" evidence="5">
    <location>
        <begin position="1"/>
        <end position="105"/>
    </location>
</feature>
<evidence type="ECO:0000259" key="5">
    <source>
        <dbReference type="PROSITE" id="PS51352"/>
    </source>
</evidence>
<name>A0A644Z1E5_9ZZZZ</name>
<evidence type="ECO:0000256" key="3">
    <source>
        <dbReference type="ARBA" id="ARBA00023157"/>
    </source>
</evidence>
<dbReference type="PROSITE" id="PS00194">
    <property type="entry name" value="THIOREDOXIN_1"/>
    <property type="match status" value="1"/>
</dbReference>
<dbReference type="Pfam" id="PF00085">
    <property type="entry name" value="Thioredoxin"/>
    <property type="match status" value="1"/>
</dbReference>
<dbReference type="InterPro" id="IPR005746">
    <property type="entry name" value="Thioredoxin"/>
</dbReference>
<proteinExistence type="predicted"/>
<dbReference type="FunFam" id="3.40.30.10:FF:000001">
    <property type="entry name" value="Thioredoxin"/>
    <property type="match status" value="1"/>
</dbReference>
<gene>
    <name evidence="6" type="primary">trxA_32</name>
    <name evidence="6" type="ORF">SDC9_80962</name>
</gene>
<dbReference type="InterPro" id="IPR017937">
    <property type="entry name" value="Thioredoxin_CS"/>
</dbReference>
<evidence type="ECO:0000256" key="4">
    <source>
        <dbReference type="ARBA" id="ARBA00023284"/>
    </source>
</evidence>
<evidence type="ECO:0000256" key="2">
    <source>
        <dbReference type="ARBA" id="ARBA00022982"/>
    </source>
</evidence>
<keyword evidence="4" id="KW-0676">Redox-active center</keyword>
<dbReference type="PROSITE" id="PS51352">
    <property type="entry name" value="THIOREDOXIN_2"/>
    <property type="match status" value="1"/>
</dbReference>
<evidence type="ECO:0000256" key="1">
    <source>
        <dbReference type="ARBA" id="ARBA00022448"/>
    </source>
</evidence>
<keyword evidence="1" id="KW-0813">Transport</keyword>
<sequence>MALVHLNNTEFDATVEAAPLAMVDFWADWCGPCKMVGPTVEKIAADYDGRALVAKVNIDQEPELAQRFGVMSIPTLVFLKNGEEFDRKVGVMPEAAFTAVLDESL</sequence>
<dbReference type="GO" id="GO:0015035">
    <property type="term" value="F:protein-disulfide reductase activity"/>
    <property type="evidence" value="ECO:0007669"/>
    <property type="project" value="InterPro"/>
</dbReference>
<dbReference type="NCBIfam" id="TIGR01068">
    <property type="entry name" value="thioredoxin"/>
    <property type="match status" value="1"/>
</dbReference>
<dbReference type="CDD" id="cd02947">
    <property type="entry name" value="TRX_family"/>
    <property type="match status" value="1"/>
</dbReference>
<keyword evidence="3" id="KW-1015">Disulfide bond</keyword>
<protein>
    <submittedName>
        <fullName evidence="6">Thioredoxin</fullName>
    </submittedName>
</protein>
<dbReference type="Gene3D" id="3.40.30.10">
    <property type="entry name" value="Glutaredoxin"/>
    <property type="match status" value="1"/>
</dbReference>
<dbReference type="AlphaFoldDB" id="A0A644Z1E5"/>
<comment type="caution">
    <text evidence="6">The sequence shown here is derived from an EMBL/GenBank/DDBJ whole genome shotgun (WGS) entry which is preliminary data.</text>
</comment>
<dbReference type="PIRSF" id="PIRSF000077">
    <property type="entry name" value="Thioredoxin"/>
    <property type="match status" value="1"/>
</dbReference>
<dbReference type="PRINTS" id="PR00421">
    <property type="entry name" value="THIOREDOXIN"/>
</dbReference>
<reference evidence="6" key="1">
    <citation type="submission" date="2019-08" db="EMBL/GenBank/DDBJ databases">
        <authorList>
            <person name="Kucharzyk K."/>
            <person name="Murdoch R.W."/>
            <person name="Higgins S."/>
            <person name="Loffler F."/>
        </authorList>
    </citation>
    <scope>NUCLEOTIDE SEQUENCE</scope>
</reference>
<dbReference type="PANTHER" id="PTHR45663">
    <property type="entry name" value="GEO12009P1"/>
    <property type="match status" value="1"/>
</dbReference>
<accession>A0A644Z1E5</accession>